<evidence type="ECO:0000256" key="7">
    <source>
        <dbReference type="ARBA" id="ARBA00023159"/>
    </source>
</evidence>
<reference evidence="9 10" key="1">
    <citation type="submission" date="2019-10" db="EMBL/GenBank/DDBJ databases">
        <title>Whole-genome sequence of the extremophile Heliorestis acidaminivorans DSM 24790.</title>
        <authorList>
            <person name="Kyndt J.A."/>
            <person name="Meyer T.E."/>
        </authorList>
    </citation>
    <scope>NUCLEOTIDE SEQUENCE [LARGE SCALE GENOMIC DNA]</scope>
    <source>
        <strain evidence="9 10">DSM 24790</strain>
    </source>
</reference>
<dbReference type="CDD" id="cd11640">
    <property type="entry name" value="HutP"/>
    <property type="match status" value="1"/>
</dbReference>
<dbReference type="AlphaFoldDB" id="A0A6I0F004"/>
<evidence type="ECO:0000256" key="3">
    <source>
        <dbReference type="ARBA" id="ARBA00011643"/>
    </source>
</evidence>
<evidence type="ECO:0000256" key="5">
    <source>
        <dbReference type="ARBA" id="ARBA00022884"/>
    </source>
</evidence>
<keyword evidence="10" id="KW-1185">Reference proteome</keyword>
<comment type="subunit">
    <text evidence="3">Homohexamer.</text>
</comment>
<accession>A0A6I0F004</accession>
<comment type="caution">
    <text evidence="9">The sequence shown here is derived from an EMBL/GenBank/DDBJ whole genome shotgun (WGS) entry which is preliminary data.</text>
</comment>
<comment type="function">
    <text evidence="1">Antiterminator that binds to cis-acting regulatory sequences on the mRNA in the presence of histidine, thereby suppressing transcription termination and activating the hut operon for histidine utilization.</text>
</comment>
<evidence type="ECO:0000313" key="10">
    <source>
        <dbReference type="Proteomes" id="UP000468766"/>
    </source>
</evidence>
<evidence type="ECO:0000313" key="9">
    <source>
        <dbReference type="EMBL" id="KAB2952631.1"/>
    </source>
</evidence>
<organism evidence="9 10">
    <name type="scientific">Heliorestis acidaminivorans</name>
    <dbReference type="NCBI Taxonomy" id="553427"/>
    <lineage>
        <taxon>Bacteria</taxon>
        <taxon>Bacillati</taxon>
        <taxon>Bacillota</taxon>
        <taxon>Clostridia</taxon>
        <taxon>Eubacteriales</taxon>
        <taxon>Heliobacteriaceae</taxon>
        <taxon>Heliorestis</taxon>
    </lineage>
</organism>
<dbReference type="InterPro" id="IPR036482">
    <property type="entry name" value="Regulatory_HutP_sf"/>
</dbReference>
<comment type="similarity">
    <text evidence="2">Belongs to the HutP family.</text>
</comment>
<dbReference type="RefSeq" id="WP_151619908.1">
    <property type="nucleotide sequence ID" value="NZ_WBXO01000005.1"/>
</dbReference>
<proteinExistence type="inferred from homology"/>
<dbReference type="OrthoDB" id="1629373at2"/>
<dbReference type="InterPro" id="IPR015111">
    <property type="entry name" value="Regulatory_HutP"/>
</dbReference>
<protein>
    <recommendedName>
        <fullName evidence="4">Hut operon positive regulatory protein</fullName>
    </recommendedName>
</protein>
<name>A0A6I0F004_9FIRM</name>
<dbReference type="Gene3D" id="3.40.1510.10">
    <property type="entry name" value="Hut operon regulatory protein HutP"/>
    <property type="match status" value="1"/>
</dbReference>
<keyword evidence="5" id="KW-0694">RNA-binding</keyword>
<evidence type="ECO:0000256" key="1">
    <source>
        <dbReference type="ARBA" id="ARBA00002945"/>
    </source>
</evidence>
<keyword evidence="8" id="KW-0804">Transcription</keyword>
<evidence type="ECO:0000256" key="8">
    <source>
        <dbReference type="ARBA" id="ARBA00023163"/>
    </source>
</evidence>
<dbReference type="GO" id="GO:0003723">
    <property type="term" value="F:RNA binding"/>
    <property type="evidence" value="ECO:0007669"/>
    <property type="project" value="UniProtKB-KW"/>
</dbReference>
<dbReference type="EMBL" id="WBXO01000005">
    <property type="protein sequence ID" value="KAB2952631.1"/>
    <property type="molecule type" value="Genomic_DNA"/>
</dbReference>
<dbReference type="Pfam" id="PF09021">
    <property type="entry name" value="HutP"/>
    <property type="match status" value="1"/>
</dbReference>
<evidence type="ECO:0000256" key="2">
    <source>
        <dbReference type="ARBA" id="ARBA00009992"/>
    </source>
</evidence>
<evidence type="ECO:0000256" key="4">
    <source>
        <dbReference type="ARBA" id="ARBA00019377"/>
    </source>
</evidence>
<keyword evidence="7" id="KW-0010">Activator</keyword>
<evidence type="ECO:0000256" key="6">
    <source>
        <dbReference type="ARBA" id="ARBA00023015"/>
    </source>
</evidence>
<sequence>MTGTKGSRKAAVAALRLAMTESRDEEYQLRKTLGEEGIRSAAVDYGGEYVGAVKKIIERAVVAAKREQVIRDTHHEEGAIAGATHEAMMQIMAKAIGLNIGGKVGIARYRDHVSVAIFFGIGLLHLDEVAVGMGHRAALEEGKLS</sequence>
<dbReference type="Proteomes" id="UP000468766">
    <property type="component" value="Unassembled WGS sequence"/>
</dbReference>
<keyword evidence="6" id="KW-0805">Transcription regulation</keyword>
<dbReference type="SUPFAM" id="SSF111064">
    <property type="entry name" value="Hut operon positive regulatory protein HutP"/>
    <property type="match status" value="1"/>
</dbReference>
<gene>
    <name evidence="9" type="ORF">F9B85_08200</name>
</gene>